<organism evidence="2 3">
    <name type="scientific">Purpureocillium lilacinum</name>
    <name type="common">Paecilomyces lilacinus</name>
    <dbReference type="NCBI Taxonomy" id="33203"/>
    <lineage>
        <taxon>Eukaryota</taxon>
        <taxon>Fungi</taxon>
        <taxon>Dikarya</taxon>
        <taxon>Ascomycota</taxon>
        <taxon>Pezizomycotina</taxon>
        <taxon>Sordariomycetes</taxon>
        <taxon>Hypocreomycetidae</taxon>
        <taxon>Hypocreales</taxon>
        <taxon>Ophiocordycipitaceae</taxon>
        <taxon>Purpureocillium</taxon>
    </lineage>
</organism>
<protein>
    <submittedName>
        <fullName evidence="2">Uncharacterized protein</fullName>
    </submittedName>
</protein>
<dbReference type="Proteomes" id="UP000078340">
    <property type="component" value="Unassembled WGS sequence"/>
</dbReference>
<name>A0A179HQZ1_PURLI</name>
<reference evidence="2 3" key="1">
    <citation type="submission" date="2016-02" db="EMBL/GenBank/DDBJ databases">
        <title>Biosynthesis of antibiotic leucinostatins and their inhibition on Phytophthora in bio-control Purpureocillium lilacinum.</title>
        <authorList>
            <person name="Wang G."/>
            <person name="Liu Z."/>
            <person name="Lin R."/>
            <person name="Li E."/>
            <person name="Mao Z."/>
            <person name="Ling J."/>
            <person name="Yin W."/>
            <person name="Xie B."/>
        </authorList>
    </citation>
    <scope>NUCLEOTIDE SEQUENCE [LARGE SCALE GENOMIC DNA]</scope>
    <source>
        <strain evidence="1">PLBJ-1</strain>
        <strain evidence="2">PLFJ-1</strain>
    </source>
</reference>
<dbReference type="Proteomes" id="UP000078240">
    <property type="component" value="Unassembled WGS sequence"/>
</dbReference>
<dbReference type="EMBL" id="LSBH01000003">
    <property type="protein sequence ID" value="OAQ82243.1"/>
    <property type="molecule type" value="Genomic_DNA"/>
</dbReference>
<accession>A0A179HQZ1</accession>
<comment type="caution">
    <text evidence="2">The sequence shown here is derived from an EMBL/GenBank/DDBJ whole genome shotgun (WGS) entry which is preliminary data.</text>
</comment>
<evidence type="ECO:0000313" key="3">
    <source>
        <dbReference type="Proteomes" id="UP000078340"/>
    </source>
</evidence>
<dbReference type="EMBL" id="LSBI01000003">
    <property type="protein sequence ID" value="OAQ92282.1"/>
    <property type="molecule type" value="Genomic_DNA"/>
</dbReference>
<sequence length="65" mass="7392">MPHCWCWSDGQAPKGRYWWATPAIALRNLTKWYWGEIVTEAPYGTAPVSIMPKTIKCLNNVGVLL</sequence>
<evidence type="ECO:0000313" key="2">
    <source>
        <dbReference type="EMBL" id="OAQ92282.1"/>
    </source>
</evidence>
<gene>
    <name evidence="1" type="ORF">VFPBJ_04827</name>
    <name evidence="2" type="ORF">VFPFJ_04022</name>
</gene>
<dbReference type="AlphaFoldDB" id="A0A179HQZ1"/>
<evidence type="ECO:0000313" key="1">
    <source>
        <dbReference type="EMBL" id="OAQ82243.1"/>
    </source>
</evidence>
<proteinExistence type="predicted"/>